<dbReference type="InterPro" id="IPR045584">
    <property type="entry name" value="Pilin-like"/>
</dbReference>
<keyword evidence="5" id="KW-0997">Cell inner membrane</keyword>
<gene>
    <name evidence="12" type="ORF">EV690_0417</name>
</gene>
<reference evidence="12 13" key="1">
    <citation type="submission" date="2019-03" db="EMBL/GenBank/DDBJ databases">
        <title>Genomic Encyclopedia of Type Strains, Phase IV (KMG-IV): sequencing the most valuable type-strain genomes for metagenomic binning, comparative biology and taxonomic classification.</title>
        <authorList>
            <person name="Goeker M."/>
        </authorList>
    </citation>
    <scope>NUCLEOTIDE SEQUENCE [LARGE SCALE GENOMIC DNA]</scope>
    <source>
        <strain evidence="12 13">DSM 18577</strain>
    </source>
</reference>
<evidence type="ECO:0000256" key="5">
    <source>
        <dbReference type="ARBA" id="ARBA00022519"/>
    </source>
</evidence>
<evidence type="ECO:0000256" key="3">
    <source>
        <dbReference type="ARBA" id="ARBA00022475"/>
    </source>
</evidence>
<dbReference type="NCBIfam" id="TIGR02532">
    <property type="entry name" value="IV_pilin_GFxxxE"/>
    <property type="match status" value="1"/>
</dbReference>
<dbReference type="InterPro" id="IPR012902">
    <property type="entry name" value="N_methyl_site"/>
</dbReference>
<name>A0A4R1KF54_9GAMM</name>
<evidence type="ECO:0000313" key="13">
    <source>
        <dbReference type="Proteomes" id="UP000295565"/>
    </source>
</evidence>
<keyword evidence="6" id="KW-0812">Transmembrane</keyword>
<keyword evidence="13" id="KW-1185">Reference proteome</keyword>
<keyword evidence="7" id="KW-1133">Transmembrane helix</keyword>
<dbReference type="GO" id="GO:0005886">
    <property type="term" value="C:plasma membrane"/>
    <property type="evidence" value="ECO:0007669"/>
    <property type="project" value="UniProtKB-SubCell"/>
</dbReference>
<evidence type="ECO:0000256" key="2">
    <source>
        <dbReference type="ARBA" id="ARBA00021549"/>
    </source>
</evidence>
<dbReference type="OrthoDB" id="6076129at2"/>
<dbReference type="Pfam" id="PF12019">
    <property type="entry name" value="GspH"/>
    <property type="match status" value="1"/>
</dbReference>
<evidence type="ECO:0000313" key="12">
    <source>
        <dbReference type="EMBL" id="TCK62750.1"/>
    </source>
</evidence>
<evidence type="ECO:0000256" key="1">
    <source>
        <dbReference type="ARBA" id="ARBA00004377"/>
    </source>
</evidence>
<accession>A0A4R1KF54</accession>
<evidence type="ECO:0000256" key="10">
    <source>
        <dbReference type="ARBA" id="ARBA00030775"/>
    </source>
</evidence>
<organism evidence="12 13">
    <name type="scientific">Celerinatantimonas diazotrophica</name>
    <dbReference type="NCBI Taxonomy" id="412034"/>
    <lineage>
        <taxon>Bacteria</taxon>
        <taxon>Pseudomonadati</taxon>
        <taxon>Pseudomonadota</taxon>
        <taxon>Gammaproteobacteria</taxon>
        <taxon>Celerinatantimonadaceae</taxon>
        <taxon>Celerinatantimonas</taxon>
    </lineage>
</organism>
<dbReference type="Gene3D" id="3.55.40.10">
    <property type="entry name" value="minor pseudopilin epsh domain"/>
    <property type="match status" value="1"/>
</dbReference>
<evidence type="ECO:0000256" key="7">
    <source>
        <dbReference type="ARBA" id="ARBA00022989"/>
    </source>
</evidence>
<comment type="caution">
    <text evidence="12">The sequence shown here is derived from an EMBL/GenBank/DDBJ whole genome shotgun (WGS) entry which is preliminary data.</text>
</comment>
<dbReference type="InterPro" id="IPR002416">
    <property type="entry name" value="T2SS_protein-GspH"/>
</dbReference>
<dbReference type="GO" id="GO:0015628">
    <property type="term" value="P:protein secretion by the type II secretion system"/>
    <property type="evidence" value="ECO:0007669"/>
    <property type="project" value="InterPro"/>
</dbReference>
<dbReference type="RefSeq" id="WP_131911288.1">
    <property type="nucleotide sequence ID" value="NZ_OU594967.1"/>
</dbReference>
<sequence length="186" mass="20499">MRKYGFSLLEMLLVIMLIGLGASAVVLSLGEGPSASELKKQVTLIRAQLEYARDKAVLDQRPIGVKLTPHSYQFYLYQKPGDWRLLAGRFKPLKTPLNYQLSIDDKAVDLTSNESANKAATWQQPLSLPDDAPKAQSVSPHFALILTGDGIWPNFVLTVNHHHRSWQLQPASAGDGFELAMGKASS</sequence>
<evidence type="ECO:0000256" key="4">
    <source>
        <dbReference type="ARBA" id="ARBA00022481"/>
    </source>
</evidence>
<comment type="similarity">
    <text evidence="9">Belongs to the GSP H family.</text>
</comment>
<protein>
    <recommendedName>
        <fullName evidence="2">Type II secretion system protein H</fullName>
    </recommendedName>
    <alternativeName>
        <fullName evidence="10">General secretion pathway protein H</fullName>
    </alternativeName>
</protein>
<proteinExistence type="inferred from homology"/>
<comment type="subcellular location">
    <subcellularLocation>
        <location evidence="1">Cell inner membrane</location>
        <topology evidence="1">Single-pass membrane protein</topology>
    </subcellularLocation>
</comment>
<dbReference type="Proteomes" id="UP000295565">
    <property type="component" value="Unassembled WGS sequence"/>
</dbReference>
<keyword evidence="4" id="KW-0488">Methylation</keyword>
<dbReference type="Pfam" id="PF07963">
    <property type="entry name" value="N_methyl"/>
    <property type="match status" value="1"/>
</dbReference>
<evidence type="ECO:0000256" key="8">
    <source>
        <dbReference type="ARBA" id="ARBA00023136"/>
    </source>
</evidence>
<keyword evidence="3" id="KW-1003">Cell membrane</keyword>
<dbReference type="GO" id="GO:0015627">
    <property type="term" value="C:type II protein secretion system complex"/>
    <property type="evidence" value="ECO:0007669"/>
    <property type="project" value="InterPro"/>
</dbReference>
<dbReference type="SUPFAM" id="SSF54523">
    <property type="entry name" value="Pili subunits"/>
    <property type="match status" value="1"/>
</dbReference>
<dbReference type="EMBL" id="SMGD01000004">
    <property type="protein sequence ID" value="TCK62750.1"/>
    <property type="molecule type" value="Genomic_DNA"/>
</dbReference>
<evidence type="ECO:0000259" key="11">
    <source>
        <dbReference type="Pfam" id="PF12019"/>
    </source>
</evidence>
<evidence type="ECO:0000256" key="9">
    <source>
        <dbReference type="ARBA" id="ARBA00025772"/>
    </source>
</evidence>
<feature type="domain" description="General secretion pathway GspH" evidence="11">
    <location>
        <begin position="45"/>
        <end position="171"/>
    </location>
</feature>
<dbReference type="AlphaFoldDB" id="A0A4R1KF54"/>
<dbReference type="InterPro" id="IPR022346">
    <property type="entry name" value="T2SS_GspH"/>
</dbReference>
<dbReference type="PRINTS" id="PR00885">
    <property type="entry name" value="BCTERIALGSPH"/>
</dbReference>
<evidence type="ECO:0000256" key="6">
    <source>
        <dbReference type="ARBA" id="ARBA00022692"/>
    </source>
</evidence>
<keyword evidence="8" id="KW-0472">Membrane</keyword>